<dbReference type="CDD" id="cd07067">
    <property type="entry name" value="HP_PGM_like"/>
    <property type="match status" value="1"/>
</dbReference>
<dbReference type="InterPro" id="IPR001345">
    <property type="entry name" value="PG/BPGM_mutase_AS"/>
</dbReference>
<feature type="binding site" evidence="3">
    <location>
        <begin position="10"/>
        <end position="17"/>
    </location>
    <ligand>
        <name>substrate</name>
    </ligand>
</feature>
<dbReference type="RefSeq" id="WP_057906807.1">
    <property type="nucleotide sequence ID" value="NZ_AYYZ01000029.1"/>
</dbReference>
<dbReference type="STRING" id="1423820.FC64_GL000941"/>
<dbReference type="InterPro" id="IPR051695">
    <property type="entry name" value="Phosphoglycerate_Mutase"/>
</dbReference>
<dbReference type="EMBL" id="AYYZ01000029">
    <property type="protein sequence ID" value="KRM51751.1"/>
    <property type="molecule type" value="Genomic_DNA"/>
</dbReference>
<dbReference type="GO" id="GO:0045820">
    <property type="term" value="P:negative regulation of glycolytic process"/>
    <property type="evidence" value="ECO:0007669"/>
    <property type="project" value="TreeGrafter"/>
</dbReference>
<name>A0A0R1ZAJ0_9LACO</name>
<evidence type="ECO:0000313" key="5">
    <source>
        <dbReference type="Proteomes" id="UP000051291"/>
    </source>
</evidence>
<dbReference type="GO" id="GO:0004331">
    <property type="term" value="F:fructose-2,6-bisphosphate 2-phosphatase activity"/>
    <property type="evidence" value="ECO:0007669"/>
    <property type="project" value="TreeGrafter"/>
</dbReference>
<comment type="caution">
    <text evidence="4">The sequence shown here is derived from an EMBL/GenBank/DDBJ whole genome shotgun (WGS) entry which is preliminary data.</text>
</comment>
<dbReference type="GO" id="GO:0043456">
    <property type="term" value="P:regulation of pentose-phosphate shunt"/>
    <property type="evidence" value="ECO:0007669"/>
    <property type="project" value="TreeGrafter"/>
</dbReference>
<gene>
    <name evidence="4" type="ORF">FC64_GL000941</name>
</gene>
<keyword evidence="5" id="KW-1185">Reference proteome</keyword>
<keyword evidence="1" id="KW-0378">Hydrolase</keyword>
<protein>
    <submittedName>
        <fullName evidence="4">Phosphoglycerate mutase</fullName>
    </submittedName>
</protein>
<evidence type="ECO:0000256" key="3">
    <source>
        <dbReference type="PIRSR" id="PIRSR613078-2"/>
    </source>
</evidence>
<dbReference type="AlphaFoldDB" id="A0A0R1ZAJ0"/>
<dbReference type="SMART" id="SM00855">
    <property type="entry name" value="PGAM"/>
    <property type="match status" value="1"/>
</dbReference>
<dbReference type="SUPFAM" id="SSF53254">
    <property type="entry name" value="Phosphoglycerate mutase-like"/>
    <property type="match status" value="1"/>
</dbReference>
<dbReference type="Pfam" id="PF00300">
    <property type="entry name" value="His_Phos_1"/>
    <property type="match status" value="1"/>
</dbReference>
<dbReference type="InterPro" id="IPR029033">
    <property type="entry name" value="His_PPase_superfam"/>
</dbReference>
<evidence type="ECO:0000256" key="1">
    <source>
        <dbReference type="ARBA" id="ARBA00022801"/>
    </source>
</evidence>
<dbReference type="PANTHER" id="PTHR46517">
    <property type="entry name" value="FRUCTOSE-2,6-BISPHOSPHATASE TIGAR"/>
    <property type="match status" value="1"/>
</dbReference>
<feature type="active site" description="Tele-phosphohistidine intermediate" evidence="2">
    <location>
        <position position="11"/>
    </location>
</feature>
<feature type="active site" description="Proton donor/acceptor" evidence="2">
    <location>
        <position position="87"/>
    </location>
</feature>
<accession>A0A0R1ZAJ0</accession>
<dbReference type="Proteomes" id="UP000051291">
    <property type="component" value="Unassembled WGS sequence"/>
</dbReference>
<dbReference type="PROSITE" id="PS00175">
    <property type="entry name" value="PG_MUTASE"/>
    <property type="match status" value="1"/>
</dbReference>
<proteinExistence type="predicted"/>
<dbReference type="InterPro" id="IPR013078">
    <property type="entry name" value="His_Pase_superF_clade-1"/>
</dbReference>
<sequence length="227" mass="26470">MATVHFYLVRHGQTKLNRVARLQGITDSPLTRKGIRMAKRLGRELQNIEFRAVYTSDLKRTQATAKYILEENQRKIPPVYCDPDLREMSFGQFEEAKNVKLIPQALRTLGLKKIIRAFLNEEHVSELIRLFRTMDGTEEIENSAQLNIRFRRALRMIGDEYQDHECNVLIVTHGLILSNFIESLYGEVPLFLVDNSRASLVDYEQGEFKIRYINQLKQEDPNESKRG</sequence>
<evidence type="ECO:0000313" key="4">
    <source>
        <dbReference type="EMBL" id="KRM51751.1"/>
    </source>
</evidence>
<organism evidence="4 5">
    <name type="scientific">Ligilactobacillus araffinosus DSM 20653</name>
    <dbReference type="NCBI Taxonomy" id="1423820"/>
    <lineage>
        <taxon>Bacteria</taxon>
        <taxon>Bacillati</taxon>
        <taxon>Bacillota</taxon>
        <taxon>Bacilli</taxon>
        <taxon>Lactobacillales</taxon>
        <taxon>Lactobacillaceae</taxon>
        <taxon>Ligilactobacillus</taxon>
    </lineage>
</organism>
<dbReference type="PATRIC" id="fig|1423820.4.peg.965"/>
<evidence type="ECO:0000256" key="2">
    <source>
        <dbReference type="PIRSR" id="PIRSR613078-1"/>
    </source>
</evidence>
<dbReference type="PANTHER" id="PTHR46517:SF1">
    <property type="entry name" value="FRUCTOSE-2,6-BISPHOSPHATASE TIGAR"/>
    <property type="match status" value="1"/>
</dbReference>
<feature type="binding site" evidence="3">
    <location>
        <position position="60"/>
    </location>
    <ligand>
        <name>substrate</name>
    </ligand>
</feature>
<reference evidence="4 5" key="1">
    <citation type="journal article" date="2015" name="Genome Announc.">
        <title>Expanding the biotechnology potential of lactobacilli through comparative genomics of 213 strains and associated genera.</title>
        <authorList>
            <person name="Sun Z."/>
            <person name="Harris H.M."/>
            <person name="McCann A."/>
            <person name="Guo C."/>
            <person name="Argimon S."/>
            <person name="Zhang W."/>
            <person name="Yang X."/>
            <person name="Jeffery I.B."/>
            <person name="Cooney J.C."/>
            <person name="Kagawa T.F."/>
            <person name="Liu W."/>
            <person name="Song Y."/>
            <person name="Salvetti E."/>
            <person name="Wrobel A."/>
            <person name="Rasinkangas P."/>
            <person name="Parkhill J."/>
            <person name="Rea M.C."/>
            <person name="O'Sullivan O."/>
            <person name="Ritari J."/>
            <person name="Douillard F.P."/>
            <person name="Paul Ross R."/>
            <person name="Yang R."/>
            <person name="Briner A.E."/>
            <person name="Felis G.E."/>
            <person name="de Vos W.M."/>
            <person name="Barrangou R."/>
            <person name="Klaenhammer T.R."/>
            <person name="Caufield P.W."/>
            <person name="Cui Y."/>
            <person name="Zhang H."/>
            <person name="O'Toole P.W."/>
        </authorList>
    </citation>
    <scope>NUCLEOTIDE SEQUENCE [LARGE SCALE GENOMIC DNA]</scope>
    <source>
        <strain evidence="4 5">DSM 20653</strain>
    </source>
</reference>
<dbReference type="Gene3D" id="3.40.50.1240">
    <property type="entry name" value="Phosphoglycerate mutase-like"/>
    <property type="match status" value="1"/>
</dbReference>
<dbReference type="GO" id="GO:0005829">
    <property type="term" value="C:cytosol"/>
    <property type="evidence" value="ECO:0007669"/>
    <property type="project" value="TreeGrafter"/>
</dbReference>